<evidence type="ECO:0000313" key="2">
    <source>
        <dbReference type="EMBL" id="KJX93984.1"/>
    </source>
</evidence>
<comment type="caution">
    <text evidence="2">The sequence shown here is derived from an EMBL/GenBank/DDBJ whole genome shotgun (WGS) entry which is preliminary data.</text>
</comment>
<protein>
    <submittedName>
        <fullName evidence="2">Uncharacterized protein</fullName>
    </submittedName>
</protein>
<sequence>MSDNSPRDSISSFQVDKSDTMATHDTSISDTASIASSNPSPGAPHPTPANTVAGDLPSMEYVAQKVAGFFIGDAPIGRGHASSLTLTAKSSPEEELTIEYPEASNWAREAIEDLENALARMAMLAKDEHAVDNSKSVKELYSAHLAQVIKDGEIEFDLNFMK</sequence>
<accession>A0A0F4G9H9</accession>
<dbReference type="EMBL" id="LAFY01004188">
    <property type="protein sequence ID" value="KJX93984.1"/>
    <property type="molecule type" value="Genomic_DNA"/>
</dbReference>
<dbReference type="OrthoDB" id="407617at2759"/>
<keyword evidence="3" id="KW-1185">Reference proteome</keyword>
<dbReference type="AlphaFoldDB" id="A0A0F4G9H9"/>
<dbReference type="Proteomes" id="UP000033647">
    <property type="component" value="Unassembled WGS sequence"/>
</dbReference>
<feature type="compositionally biased region" description="Low complexity" evidence="1">
    <location>
        <begin position="25"/>
        <end position="37"/>
    </location>
</feature>
<feature type="region of interest" description="Disordered" evidence="1">
    <location>
        <begin position="1"/>
        <end position="52"/>
    </location>
</feature>
<feature type="compositionally biased region" description="Polar residues" evidence="1">
    <location>
        <begin position="1"/>
        <end position="24"/>
    </location>
</feature>
<reference evidence="2 3" key="1">
    <citation type="submission" date="2015-03" db="EMBL/GenBank/DDBJ databases">
        <title>RNA-seq based gene annotation and comparative genomics of four Zymoseptoria species reveal species-specific pathogenicity related genes and transposable element activity.</title>
        <authorList>
            <person name="Grandaubert J."/>
            <person name="Bhattacharyya A."/>
            <person name="Stukenbrock E.H."/>
        </authorList>
    </citation>
    <scope>NUCLEOTIDE SEQUENCE [LARGE SCALE GENOMIC DNA]</scope>
    <source>
        <strain evidence="2 3">Zb18110</strain>
    </source>
</reference>
<name>A0A0F4G9H9_9PEZI</name>
<evidence type="ECO:0000256" key="1">
    <source>
        <dbReference type="SAM" id="MobiDB-lite"/>
    </source>
</evidence>
<evidence type="ECO:0000313" key="3">
    <source>
        <dbReference type="Proteomes" id="UP000033647"/>
    </source>
</evidence>
<organism evidence="2 3">
    <name type="scientific">Zymoseptoria brevis</name>
    <dbReference type="NCBI Taxonomy" id="1047168"/>
    <lineage>
        <taxon>Eukaryota</taxon>
        <taxon>Fungi</taxon>
        <taxon>Dikarya</taxon>
        <taxon>Ascomycota</taxon>
        <taxon>Pezizomycotina</taxon>
        <taxon>Dothideomycetes</taxon>
        <taxon>Dothideomycetidae</taxon>
        <taxon>Mycosphaerellales</taxon>
        <taxon>Mycosphaerellaceae</taxon>
        <taxon>Zymoseptoria</taxon>
    </lineage>
</organism>
<gene>
    <name evidence="2" type="ORF">TI39_contig4229g00004</name>
</gene>
<proteinExistence type="predicted"/>